<accession>A0A1J5QCN6</accession>
<dbReference type="InterPro" id="IPR009100">
    <property type="entry name" value="AcylCoA_DH/oxidase_NM_dom_sf"/>
</dbReference>
<evidence type="ECO:0000313" key="4">
    <source>
        <dbReference type="EMBL" id="OIQ73733.1"/>
    </source>
</evidence>
<evidence type="ECO:0000256" key="1">
    <source>
        <dbReference type="ARBA" id="ARBA00023002"/>
    </source>
</evidence>
<dbReference type="GO" id="GO:0050660">
    <property type="term" value="F:flavin adenine dinucleotide binding"/>
    <property type="evidence" value="ECO:0007669"/>
    <property type="project" value="InterPro"/>
</dbReference>
<reference evidence="4" key="1">
    <citation type="submission" date="2016-10" db="EMBL/GenBank/DDBJ databases">
        <title>Sequence of Gallionella enrichment culture.</title>
        <authorList>
            <person name="Poehlein A."/>
            <person name="Muehling M."/>
            <person name="Daniel R."/>
        </authorList>
    </citation>
    <scope>NUCLEOTIDE SEQUENCE</scope>
</reference>
<feature type="domain" description="Acyl-CoA dehydrogenase/oxidase N-terminal" evidence="3">
    <location>
        <begin position="6"/>
        <end position="114"/>
    </location>
</feature>
<proteinExistence type="predicted"/>
<dbReference type="GO" id="GO:0003995">
    <property type="term" value="F:acyl-CoA dehydrogenase activity"/>
    <property type="evidence" value="ECO:0007669"/>
    <property type="project" value="TreeGrafter"/>
</dbReference>
<evidence type="ECO:0000256" key="2">
    <source>
        <dbReference type="SAM" id="MobiDB-lite"/>
    </source>
</evidence>
<protein>
    <submittedName>
        <fullName evidence="4">Acyl-CoA dehydrogenase fadE12</fullName>
        <ecNumber evidence="4">1.3.99.-</ecNumber>
    </submittedName>
</protein>
<dbReference type="EC" id="1.3.99.-" evidence="4"/>
<name>A0A1J5QCN6_9ZZZZ</name>
<dbReference type="Gene3D" id="1.10.540.10">
    <property type="entry name" value="Acyl-CoA dehydrogenase/oxidase, N-terminal domain"/>
    <property type="match status" value="1"/>
</dbReference>
<dbReference type="InterPro" id="IPR050741">
    <property type="entry name" value="Acyl-CoA_dehydrogenase"/>
</dbReference>
<dbReference type="InterPro" id="IPR013786">
    <property type="entry name" value="AcylCoA_DH/ox_N"/>
</dbReference>
<organism evidence="4">
    <name type="scientific">mine drainage metagenome</name>
    <dbReference type="NCBI Taxonomy" id="410659"/>
    <lineage>
        <taxon>unclassified sequences</taxon>
        <taxon>metagenomes</taxon>
        <taxon>ecological metagenomes</taxon>
    </lineage>
</organism>
<dbReference type="InterPro" id="IPR037069">
    <property type="entry name" value="AcylCoA_DH/ox_N_sf"/>
</dbReference>
<gene>
    <name evidence="4" type="ORF">GALL_446280</name>
</gene>
<dbReference type="PANTHER" id="PTHR48083">
    <property type="entry name" value="MEDIUM-CHAIN SPECIFIC ACYL-COA DEHYDROGENASE, MITOCHONDRIAL-RELATED"/>
    <property type="match status" value="1"/>
</dbReference>
<dbReference type="PANTHER" id="PTHR48083:SF20">
    <property type="entry name" value="LONG-CHAIN SPECIFIC ACYL-COA DEHYDROGENASE, MITOCHONDRIAL"/>
    <property type="match status" value="1"/>
</dbReference>
<dbReference type="EMBL" id="MLJW01002756">
    <property type="protein sequence ID" value="OIQ73733.1"/>
    <property type="molecule type" value="Genomic_DNA"/>
</dbReference>
<comment type="caution">
    <text evidence="4">The sequence shown here is derived from an EMBL/GenBank/DDBJ whole genome shotgun (WGS) entry which is preliminary data.</text>
</comment>
<dbReference type="Pfam" id="PF02771">
    <property type="entry name" value="Acyl-CoA_dh_N"/>
    <property type="match status" value="1"/>
</dbReference>
<evidence type="ECO:0000259" key="3">
    <source>
        <dbReference type="Pfam" id="PF02771"/>
    </source>
</evidence>
<dbReference type="GO" id="GO:0033539">
    <property type="term" value="P:fatty acid beta-oxidation using acyl-CoA dehydrogenase"/>
    <property type="evidence" value="ECO:0007669"/>
    <property type="project" value="TreeGrafter"/>
</dbReference>
<keyword evidence="1 4" id="KW-0560">Oxidoreductase</keyword>
<dbReference type="AlphaFoldDB" id="A0A1J5QCN6"/>
<sequence length="150" mass="16411">MTDADDELRMYRDAVRRFVDAEFDPRQPHWRAQRAPDAADWLAAGRAGLLLPDVPQRCGGGGYAHAHARVVAEELAGAGVAFGAGMQGMVAQYILAYGSDAHKQAWLPRMARGELVAAITMTEPDLHREAARRRRPVSEPARQRAGHLCG</sequence>
<dbReference type="SUPFAM" id="SSF56645">
    <property type="entry name" value="Acyl-CoA dehydrogenase NM domain-like"/>
    <property type="match status" value="1"/>
</dbReference>
<dbReference type="GO" id="GO:0005737">
    <property type="term" value="C:cytoplasm"/>
    <property type="evidence" value="ECO:0007669"/>
    <property type="project" value="TreeGrafter"/>
</dbReference>
<feature type="region of interest" description="Disordered" evidence="2">
    <location>
        <begin position="126"/>
        <end position="150"/>
    </location>
</feature>